<gene>
    <name evidence="1" type="ORF">SAMN05216352_12130</name>
</gene>
<dbReference type="AlphaFoldDB" id="A0A1G8QQ22"/>
<name>A0A1G8QQ22_9BACI</name>
<evidence type="ECO:0000313" key="2">
    <source>
        <dbReference type="Proteomes" id="UP000199017"/>
    </source>
</evidence>
<protein>
    <submittedName>
        <fullName evidence="1">Uncharacterized protein</fullName>
    </submittedName>
</protein>
<dbReference type="EMBL" id="FNDU01000021">
    <property type="protein sequence ID" value="SDJ06761.1"/>
    <property type="molecule type" value="Genomic_DNA"/>
</dbReference>
<accession>A0A1G8QQ22</accession>
<dbReference type="Proteomes" id="UP000199017">
    <property type="component" value="Unassembled WGS sequence"/>
</dbReference>
<proteinExistence type="predicted"/>
<reference evidence="1 2" key="1">
    <citation type="submission" date="2016-10" db="EMBL/GenBank/DDBJ databases">
        <authorList>
            <person name="de Groot N.N."/>
        </authorList>
    </citation>
    <scope>NUCLEOTIDE SEQUENCE [LARGE SCALE GENOMIC DNA]</scope>
    <source>
        <strain evidence="2">P4B,CCM 7963,CECT 7998,DSM 25260,IBRC-M 10614,KCTC 13821</strain>
    </source>
</reference>
<evidence type="ECO:0000313" key="1">
    <source>
        <dbReference type="EMBL" id="SDJ06761.1"/>
    </source>
</evidence>
<sequence>MNRIYETPTETISLINNTKTVQFSVSGNHNREMEQ</sequence>
<keyword evidence="2" id="KW-1185">Reference proteome</keyword>
<organism evidence="1 2">
    <name type="scientific">Alteribacillus bidgolensis</name>
    <dbReference type="NCBI Taxonomy" id="930129"/>
    <lineage>
        <taxon>Bacteria</taxon>
        <taxon>Bacillati</taxon>
        <taxon>Bacillota</taxon>
        <taxon>Bacilli</taxon>
        <taxon>Bacillales</taxon>
        <taxon>Bacillaceae</taxon>
        <taxon>Alteribacillus</taxon>
    </lineage>
</organism>